<dbReference type="Gene3D" id="3.90.1150.10">
    <property type="entry name" value="Aspartate Aminotransferase, domain 1"/>
    <property type="match status" value="1"/>
</dbReference>
<dbReference type="CDD" id="cd00609">
    <property type="entry name" value="AAT_like"/>
    <property type="match status" value="1"/>
</dbReference>
<evidence type="ECO:0000256" key="1">
    <source>
        <dbReference type="ARBA" id="ARBA00005384"/>
    </source>
</evidence>
<evidence type="ECO:0000256" key="2">
    <source>
        <dbReference type="ARBA" id="ARBA00022898"/>
    </source>
</evidence>
<reference evidence="7 8" key="1">
    <citation type="submission" date="2019-03" db="EMBL/GenBank/DDBJ databases">
        <title>Genomic analyses of the natural microbiome of Caenorhabditis elegans.</title>
        <authorList>
            <person name="Samuel B."/>
        </authorList>
    </citation>
    <scope>NUCLEOTIDE SEQUENCE [LARGE SCALE GENOMIC DNA]</scope>
    <source>
        <strain evidence="7 8">JUb102</strain>
    </source>
</reference>
<dbReference type="CDD" id="cd07377">
    <property type="entry name" value="WHTH_GntR"/>
    <property type="match status" value="1"/>
</dbReference>
<protein>
    <submittedName>
        <fullName evidence="7">GntR family transcriptional regulator</fullName>
    </submittedName>
</protein>
<dbReference type="InterPro" id="IPR015421">
    <property type="entry name" value="PyrdxlP-dep_Trfase_major"/>
</dbReference>
<accession>A0A4V2V3V5</accession>
<dbReference type="Proteomes" id="UP000295055">
    <property type="component" value="Unassembled WGS sequence"/>
</dbReference>
<dbReference type="Pfam" id="PF00392">
    <property type="entry name" value="GntR"/>
    <property type="match status" value="1"/>
</dbReference>
<sequence>MTQNRYKQHVDLLSAQIMSGELKAGERLPTHRHFAEKSGISLVTASRVYRELIERGLIIGETGRGTFVRDINLLPKLSIEQDVAKNALDLNFSYPIAKEQTKLLRESLREIAVGGDLEGILYYQQHTGREHERKTVAKYLKQRGLTHATADTVALVSGGQHGLATIILGMFSPGDIIAVDALTYPGFKALAKIYHLELISVPTAENGPNLQVLDKLCQQRKIRAYYAMPTLHNPLGWVMSLSERKKLVDIAKRHKLFLIEDGSYAFLQRPAAVPLATLAPEITFYTTGFSKNIATGLRVGAVLAPQQYIENIERIIRITTWNTPAITTAILCDWIEKGEVDIIERDKRRDAKMRQAIVQKIFTDIPYIAHPASYFVWLPLPDGVRADAVVSELKKQNIAISSAESYSTSNSVPQALRIAISTLSHEELAVAIAAIRGVVLYLIDL</sequence>
<evidence type="ECO:0000256" key="3">
    <source>
        <dbReference type="ARBA" id="ARBA00023015"/>
    </source>
</evidence>
<dbReference type="Pfam" id="PF00155">
    <property type="entry name" value="Aminotran_1_2"/>
    <property type="match status" value="1"/>
</dbReference>
<dbReference type="PANTHER" id="PTHR46577">
    <property type="entry name" value="HTH-TYPE TRANSCRIPTIONAL REGULATORY PROTEIN GABR"/>
    <property type="match status" value="1"/>
</dbReference>
<proteinExistence type="inferred from homology"/>
<dbReference type="InterPro" id="IPR051446">
    <property type="entry name" value="HTH_trans_reg/aminotransferase"/>
</dbReference>
<dbReference type="InterPro" id="IPR015424">
    <property type="entry name" value="PyrdxlP-dep_Trfase"/>
</dbReference>
<dbReference type="PROSITE" id="PS50949">
    <property type="entry name" value="HTH_GNTR"/>
    <property type="match status" value="1"/>
</dbReference>
<dbReference type="Gene3D" id="1.10.10.10">
    <property type="entry name" value="Winged helix-like DNA-binding domain superfamily/Winged helix DNA-binding domain"/>
    <property type="match status" value="1"/>
</dbReference>
<keyword evidence="5" id="KW-0804">Transcription</keyword>
<dbReference type="InterPro" id="IPR015422">
    <property type="entry name" value="PyrdxlP-dep_Trfase_small"/>
</dbReference>
<gene>
    <name evidence="7" type="ORF">EC835_103142</name>
</gene>
<dbReference type="EMBL" id="SMAS01000003">
    <property type="protein sequence ID" value="TCT35688.1"/>
    <property type="molecule type" value="Genomic_DNA"/>
</dbReference>
<dbReference type="AlphaFoldDB" id="A0A4V2V3V5"/>
<feature type="domain" description="HTH gntR-type" evidence="6">
    <location>
        <begin position="3"/>
        <end position="71"/>
    </location>
</feature>
<dbReference type="GO" id="GO:0003700">
    <property type="term" value="F:DNA-binding transcription factor activity"/>
    <property type="evidence" value="ECO:0007669"/>
    <property type="project" value="InterPro"/>
</dbReference>
<organism evidence="7 8">
    <name type="scientific">Providencia alcalifaciens</name>
    <dbReference type="NCBI Taxonomy" id="126385"/>
    <lineage>
        <taxon>Bacteria</taxon>
        <taxon>Pseudomonadati</taxon>
        <taxon>Pseudomonadota</taxon>
        <taxon>Gammaproteobacteria</taxon>
        <taxon>Enterobacterales</taxon>
        <taxon>Morganellaceae</taxon>
        <taxon>Providencia</taxon>
    </lineage>
</organism>
<dbReference type="InterPro" id="IPR000524">
    <property type="entry name" value="Tscrpt_reg_HTH_GntR"/>
</dbReference>
<dbReference type="Gene3D" id="3.40.640.10">
    <property type="entry name" value="Type I PLP-dependent aspartate aminotransferase-like (Major domain)"/>
    <property type="match status" value="1"/>
</dbReference>
<dbReference type="SUPFAM" id="SSF46785">
    <property type="entry name" value="Winged helix' DNA-binding domain"/>
    <property type="match status" value="1"/>
</dbReference>
<dbReference type="SUPFAM" id="SSF53383">
    <property type="entry name" value="PLP-dependent transferases"/>
    <property type="match status" value="1"/>
</dbReference>
<evidence type="ECO:0000313" key="8">
    <source>
        <dbReference type="Proteomes" id="UP000295055"/>
    </source>
</evidence>
<name>A0A4V2V3V5_9GAMM</name>
<dbReference type="InterPro" id="IPR004839">
    <property type="entry name" value="Aminotransferase_I/II_large"/>
</dbReference>
<evidence type="ECO:0000313" key="7">
    <source>
        <dbReference type="EMBL" id="TCT35688.1"/>
    </source>
</evidence>
<evidence type="ECO:0000259" key="6">
    <source>
        <dbReference type="PROSITE" id="PS50949"/>
    </source>
</evidence>
<dbReference type="SMART" id="SM00345">
    <property type="entry name" value="HTH_GNTR"/>
    <property type="match status" value="1"/>
</dbReference>
<dbReference type="InterPro" id="IPR036390">
    <property type="entry name" value="WH_DNA-bd_sf"/>
</dbReference>
<dbReference type="InterPro" id="IPR036388">
    <property type="entry name" value="WH-like_DNA-bd_sf"/>
</dbReference>
<dbReference type="OrthoDB" id="9804020at2"/>
<comment type="caution">
    <text evidence="7">The sequence shown here is derived from an EMBL/GenBank/DDBJ whole genome shotgun (WGS) entry which is preliminary data.</text>
</comment>
<keyword evidence="2" id="KW-0663">Pyridoxal phosphate</keyword>
<dbReference type="GO" id="GO:0030170">
    <property type="term" value="F:pyridoxal phosphate binding"/>
    <property type="evidence" value="ECO:0007669"/>
    <property type="project" value="InterPro"/>
</dbReference>
<comment type="similarity">
    <text evidence="1">In the C-terminal section; belongs to the class-I pyridoxal-phosphate-dependent aminotransferase family.</text>
</comment>
<evidence type="ECO:0000256" key="4">
    <source>
        <dbReference type="ARBA" id="ARBA00023125"/>
    </source>
</evidence>
<dbReference type="GO" id="GO:0003677">
    <property type="term" value="F:DNA binding"/>
    <property type="evidence" value="ECO:0007669"/>
    <property type="project" value="UniProtKB-KW"/>
</dbReference>
<dbReference type="RefSeq" id="WP_132495922.1">
    <property type="nucleotide sequence ID" value="NZ_SMAS01000003.1"/>
</dbReference>
<keyword evidence="3" id="KW-0805">Transcription regulation</keyword>
<keyword evidence="4" id="KW-0238">DNA-binding</keyword>
<evidence type="ECO:0000256" key="5">
    <source>
        <dbReference type="ARBA" id="ARBA00023163"/>
    </source>
</evidence>
<dbReference type="PANTHER" id="PTHR46577:SF1">
    <property type="entry name" value="HTH-TYPE TRANSCRIPTIONAL REGULATORY PROTEIN GABR"/>
    <property type="match status" value="1"/>
</dbReference>